<proteinExistence type="predicted"/>
<dbReference type="EMBL" id="LAZR01015429">
    <property type="protein sequence ID" value="KKM13214.1"/>
    <property type="molecule type" value="Genomic_DNA"/>
</dbReference>
<accession>A0A0F9I0S8</accession>
<gene>
    <name evidence="1" type="ORF">LCGC14_1718590</name>
</gene>
<reference evidence="1" key="1">
    <citation type="journal article" date="2015" name="Nature">
        <title>Complex archaea that bridge the gap between prokaryotes and eukaryotes.</title>
        <authorList>
            <person name="Spang A."/>
            <person name="Saw J.H."/>
            <person name="Jorgensen S.L."/>
            <person name="Zaremba-Niedzwiedzka K."/>
            <person name="Martijn J."/>
            <person name="Lind A.E."/>
            <person name="van Eijk R."/>
            <person name="Schleper C."/>
            <person name="Guy L."/>
            <person name="Ettema T.J."/>
        </authorList>
    </citation>
    <scope>NUCLEOTIDE SEQUENCE</scope>
</reference>
<protein>
    <submittedName>
        <fullName evidence="1">Uncharacterized protein</fullName>
    </submittedName>
</protein>
<sequence>MMPAYITGYRWLVFTLQQSDEWRPKFESWSGGGDDGRVTVRMFGKEFVYSAEWSKYPPETHPPYEPLKAAPAEIAKFLRRKLKRSERPGLLARIRACLANEDEDEEETYCDGCKRFSRGNICPNC</sequence>
<dbReference type="AlphaFoldDB" id="A0A0F9I0S8"/>
<evidence type="ECO:0000313" key="1">
    <source>
        <dbReference type="EMBL" id="KKM13214.1"/>
    </source>
</evidence>
<name>A0A0F9I0S8_9ZZZZ</name>
<organism evidence="1">
    <name type="scientific">marine sediment metagenome</name>
    <dbReference type="NCBI Taxonomy" id="412755"/>
    <lineage>
        <taxon>unclassified sequences</taxon>
        <taxon>metagenomes</taxon>
        <taxon>ecological metagenomes</taxon>
    </lineage>
</organism>
<comment type="caution">
    <text evidence="1">The sequence shown here is derived from an EMBL/GenBank/DDBJ whole genome shotgun (WGS) entry which is preliminary data.</text>
</comment>